<dbReference type="Pfam" id="PF00015">
    <property type="entry name" value="MCPsignal"/>
    <property type="match status" value="1"/>
</dbReference>
<dbReference type="InterPro" id="IPR003018">
    <property type="entry name" value="GAF"/>
</dbReference>
<evidence type="ECO:0000313" key="5">
    <source>
        <dbReference type="Proteomes" id="UP001143480"/>
    </source>
</evidence>
<evidence type="ECO:0000256" key="1">
    <source>
        <dbReference type="ARBA" id="ARBA00023224"/>
    </source>
</evidence>
<dbReference type="PANTHER" id="PTHR32089">
    <property type="entry name" value="METHYL-ACCEPTING CHEMOTAXIS PROTEIN MCPB"/>
    <property type="match status" value="1"/>
</dbReference>
<dbReference type="SMART" id="SM00283">
    <property type="entry name" value="MA"/>
    <property type="match status" value="1"/>
</dbReference>
<gene>
    <name evidence="4" type="ORF">GCM10017581_041960</name>
</gene>
<dbReference type="AlphaFoldDB" id="A0A9W6KN98"/>
<dbReference type="SMART" id="SM00065">
    <property type="entry name" value="GAF"/>
    <property type="match status" value="2"/>
</dbReference>
<dbReference type="Pfam" id="PF13185">
    <property type="entry name" value="GAF_2"/>
    <property type="match status" value="2"/>
</dbReference>
<dbReference type="PROSITE" id="PS50111">
    <property type="entry name" value="CHEMOTAXIS_TRANSDUC_2"/>
    <property type="match status" value="1"/>
</dbReference>
<dbReference type="Proteomes" id="UP001143480">
    <property type="component" value="Unassembled WGS sequence"/>
</dbReference>
<reference evidence="4" key="1">
    <citation type="journal article" date="2014" name="Int. J. Syst. Evol. Microbiol.">
        <title>Complete genome sequence of Corynebacterium casei LMG S-19264T (=DSM 44701T), isolated from a smear-ripened cheese.</title>
        <authorList>
            <consortium name="US DOE Joint Genome Institute (JGI-PGF)"/>
            <person name="Walter F."/>
            <person name="Albersmeier A."/>
            <person name="Kalinowski J."/>
            <person name="Ruckert C."/>
        </authorList>
    </citation>
    <scope>NUCLEOTIDE SEQUENCE</scope>
    <source>
        <strain evidence="4">VKM Ac-1321</strain>
    </source>
</reference>
<keyword evidence="1 2" id="KW-0807">Transducer</keyword>
<dbReference type="Gene3D" id="1.10.287.950">
    <property type="entry name" value="Methyl-accepting chemotaxis protein"/>
    <property type="match status" value="1"/>
</dbReference>
<evidence type="ECO:0000313" key="4">
    <source>
        <dbReference type="EMBL" id="GLL02454.1"/>
    </source>
</evidence>
<evidence type="ECO:0000259" key="3">
    <source>
        <dbReference type="PROSITE" id="PS50111"/>
    </source>
</evidence>
<reference evidence="4" key="2">
    <citation type="submission" date="2023-01" db="EMBL/GenBank/DDBJ databases">
        <authorList>
            <person name="Sun Q."/>
            <person name="Evtushenko L."/>
        </authorList>
    </citation>
    <scope>NUCLEOTIDE SEQUENCE</scope>
    <source>
        <strain evidence="4">VKM Ac-1321</strain>
    </source>
</reference>
<protein>
    <recommendedName>
        <fullName evidence="3">Methyl-accepting transducer domain-containing protein</fullName>
    </recommendedName>
</protein>
<accession>A0A9W6KN98</accession>
<comment type="caution">
    <text evidence="4">The sequence shown here is derived from an EMBL/GenBank/DDBJ whole genome shotgun (WGS) entry which is preliminary data.</text>
</comment>
<name>A0A9W6KN98_9ACTN</name>
<feature type="domain" description="Methyl-accepting transducer" evidence="3">
    <location>
        <begin position="387"/>
        <end position="535"/>
    </location>
</feature>
<dbReference type="SUPFAM" id="SSF55781">
    <property type="entry name" value="GAF domain-like"/>
    <property type="match status" value="2"/>
</dbReference>
<keyword evidence="5" id="KW-1185">Reference proteome</keyword>
<dbReference type="EMBL" id="BSFP01000023">
    <property type="protein sequence ID" value="GLL02454.1"/>
    <property type="molecule type" value="Genomic_DNA"/>
</dbReference>
<dbReference type="GO" id="GO:0007165">
    <property type="term" value="P:signal transduction"/>
    <property type="evidence" value="ECO:0007669"/>
    <property type="project" value="UniProtKB-KW"/>
</dbReference>
<dbReference type="PANTHER" id="PTHR32089:SF112">
    <property type="entry name" value="LYSOZYME-LIKE PROTEIN-RELATED"/>
    <property type="match status" value="1"/>
</dbReference>
<dbReference type="InterPro" id="IPR029016">
    <property type="entry name" value="GAF-like_dom_sf"/>
</dbReference>
<evidence type="ECO:0000256" key="2">
    <source>
        <dbReference type="PROSITE-ProRule" id="PRU00284"/>
    </source>
</evidence>
<dbReference type="Gene3D" id="3.30.450.40">
    <property type="match status" value="2"/>
</dbReference>
<dbReference type="InterPro" id="IPR004089">
    <property type="entry name" value="MCPsignal_dom"/>
</dbReference>
<dbReference type="SUPFAM" id="SSF58104">
    <property type="entry name" value="Methyl-accepting chemotaxis protein (MCP) signaling domain"/>
    <property type="match status" value="1"/>
</dbReference>
<dbReference type="GO" id="GO:0016020">
    <property type="term" value="C:membrane"/>
    <property type="evidence" value="ECO:0007669"/>
    <property type="project" value="InterPro"/>
</dbReference>
<sequence length="535" mass="57106">MAHVRFMELARANGFTTEPLPGADAATVGLLSRSRPAARTEPAPRDVEALEELVTALLEATDEPSTWRITVETLVRSYGYEYGAVWLPDRAQGTPEIAFATGSIVDQVRAAPTGMVTRAAQSRQAIYTGDLADVRDDPRAAEAVRAGMVAASVVPVVRDGRVLAVFEYYSPYHFHVDESRTQKWNAIVRIAELARNQVLSAAELRQDAKDRAAVTEIVSALGHSTDSQAAIKSALDNVRNSFGWAYGSYWEVEERPGGPVLVFRLESGSAGPEFREVTLAATFAEGVGLSGRAWKARDLVFVADLAELTDCVRAPAAQRAGVRSGVCFPIESGGRVVGTMDFFTTDRISLSDSRASALRNVQQLVSQRLDIVRAGEAAERNGRMLLESIGRLRETSSDAAGVAQEAVNRASTMTGEIDTLNQASAAIGDVIKIISSIADQTNLLALNATIEAARAGDVGKGFAVVAGEVKDLARETAAATQKVADQIAGIQDSARSVSAGIHTTSETIGQMDAVQSRITAILEDQAHLAQLLNER</sequence>
<organism evidence="4 5">
    <name type="scientific">Dactylosporangium matsuzakiense</name>
    <dbReference type="NCBI Taxonomy" id="53360"/>
    <lineage>
        <taxon>Bacteria</taxon>
        <taxon>Bacillati</taxon>
        <taxon>Actinomycetota</taxon>
        <taxon>Actinomycetes</taxon>
        <taxon>Micromonosporales</taxon>
        <taxon>Micromonosporaceae</taxon>
        <taxon>Dactylosporangium</taxon>
    </lineage>
</organism>
<proteinExistence type="predicted"/>